<dbReference type="SUPFAM" id="SSF48403">
    <property type="entry name" value="Ankyrin repeat"/>
    <property type="match status" value="1"/>
</dbReference>
<name>A0A3R6ZT67_APHAT</name>
<protein>
    <submittedName>
        <fullName evidence="1">Uncharacterized protein</fullName>
    </submittedName>
</protein>
<proteinExistence type="predicted"/>
<dbReference type="Proteomes" id="UP000283543">
    <property type="component" value="Unassembled WGS sequence"/>
</dbReference>
<evidence type="ECO:0000313" key="1">
    <source>
        <dbReference type="EMBL" id="RHY67836.1"/>
    </source>
</evidence>
<organism evidence="1 2">
    <name type="scientific">Aphanomyces astaci</name>
    <name type="common">Crayfish plague agent</name>
    <dbReference type="NCBI Taxonomy" id="112090"/>
    <lineage>
        <taxon>Eukaryota</taxon>
        <taxon>Sar</taxon>
        <taxon>Stramenopiles</taxon>
        <taxon>Oomycota</taxon>
        <taxon>Saprolegniomycetes</taxon>
        <taxon>Saprolegniales</taxon>
        <taxon>Verrucalvaceae</taxon>
        <taxon>Aphanomyces</taxon>
    </lineage>
</organism>
<dbReference type="AlphaFoldDB" id="A0A3R6ZT67"/>
<reference evidence="1 2" key="1">
    <citation type="submission" date="2018-08" db="EMBL/GenBank/DDBJ databases">
        <title>Aphanomyces genome sequencing and annotation.</title>
        <authorList>
            <person name="Minardi D."/>
            <person name="Oidtmann B."/>
            <person name="Van Der Giezen M."/>
            <person name="Studholme D.J."/>
        </authorList>
    </citation>
    <scope>NUCLEOTIDE SEQUENCE [LARGE SCALE GENOMIC DNA]</scope>
    <source>
        <strain evidence="1 2">Si</strain>
    </source>
</reference>
<dbReference type="InterPro" id="IPR036770">
    <property type="entry name" value="Ankyrin_rpt-contain_sf"/>
</dbReference>
<evidence type="ECO:0000313" key="2">
    <source>
        <dbReference type="Proteomes" id="UP000283543"/>
    </source>
</evidence>
<dbReference type="VEuPathDB" id="FungiDB:H257_13153"/>
<dbReference type="Gene3D" id="1.25.40.20">
    <property type="entry name" value="Ankyrin repeat-containing domain"/>
    <property type="match status" value="1"/>
</dbReference>
<gene>
    <name evidence="1" type="ORF">DYB34_000198</name>
</gene>
<comment type="caution">
    <text evidence="1">The sequence shown here is derived from an EMBL/GenBank/DDBJ whole genome shotgun (WGS) entry which is preliminary data.</text>
</comment>
<sequence length="146" mass="16202">MKPPIKSQSDMTGTIAESPRSFALSTMPTMALRKLHAMRDLAKLPFTVEPSCSPLHAAVLHGHVDRVIRYIASAPLLVHAVDRVGDNSNCLVNPWSNTRLHYAAACNKLNAVISILQDRMQNDVDVRNKVRLSVKHQREQISKATV</sequence>
<dbReference type="EMBL" id="QUTB01003475">
    <property type="protein sequence ID" value="RHY67836.1"/>
    <property type="molecule type" value="Genomic_DNA"/>
</dbReference>
<accession>A0A3R6ZT67</accession>